<dbReference type="AlphaFoldDB" id="A0A383UQ28"/>
<reference evidence="1 2" key="1">
    <citation type="submission" date="2017-11" db="EMBL/GenBank/DDBJ databases">
        <authorList>
            <person name="Kracher B."/>
        </authorList>
    </citation>
    <scope>NUCLEOTIDE SEQUENCE [LARGE SCALE GENOMIC DNA]</scope>
    <source>
        <strain evidence="1 2">RACE1</strain>
    </source>
</reference>
<proteinExistence type="predicted"/>
<organism evidence="1 2">
    <name type="scientific">Blumeria hordei</name>
    <name type="common">Barley powdery mildew</name>
    <name type="synonym">Blumeria graminis f. sp. hordei</name>
    <dbReference type="NCBI Taxonomy" id="2867405"/>
    <lineage>
        <taxon>Eukaryota</taxon>
        <taxon>Fungi</taxon>
        <taxon>Dikarya</taxon>
        <taxon>Ascomycota</taxon>
        <taxon>Pezizomycotina</taxon>
        <taxon>Leotiomycetes</taxon>
        <taxon>Erysiphales</taxon>
        <taxon>Erysiphaceae</taxon>
        <taxon>Blumeria</taxon>
    </lineage>
</organism>
<dbReference type="EMBL" id="UNSH01000036">
    <property type="protein sequence ID" value="SZF01470.1"/>
    <property type="molecule type" value="Genomic_DNA"/>
</dbReference>
<accession>A0A383UQ28</accession>
<evidence type="ECO:0000313" key="2">
    <source>
        <dbReference type="Proteomes" id="UP000275772"/>
    </source>
</evidence>
<gene>
    <name evidence="1" type="ORF">BLGHR1_12236</name>
</gene>
<name>A0A383UQ28_BLUHO</name>
<dbReference type="VEuPathDB" id="FungiDB:BLGHR1_12236"/>
<dbReference type="Proteomes" id="UP000275772">
    <property type="component" value="Unassembled WGS sequence"/>
</dbReference>
<protein>
    <submittedName>
        <fullName evidence="1">Uncharacterized protein</fullName>
    </submittedName>
</protein>
<evidence type="ECO:0000313" key="1">
    <source>
        <dbReference type="EMBL" id="SZF01470.1"/>
    </source>
</evidence>
<sequence length="86" mass="9642">MTSTNGQLSSMLQGIVIEPINRLGIILGKHHGSLSFGDEKRENDKLRMAFKYGCLIYVVNQKQEFTWCARRPDCEKKAPKRSGGSA</sequence>